<dbReference type="GO" id="GO:0008113">
    <property type="term" value="F:peptide-methionine (S)-S-oxide reductase activity"/>
    <property type="evidence" value="ECO:0007669"/>
    <property type="project" value="UniProtKB-EC"/>
</dbReference>
<dbReference type="HAMAP" id="MF_01401">
    <property type="entry name" value="MsrA"/>
    <property type="match status" value="1"/>
</dbReference>
<feature type="active site" evidence="4">
    <location>
        <position position="23"/>
    </location>
</feature>
<reference evidence="6 7" key="1">
    <citation type="submission" date="2023-08" db="EMBL/GenBank/DDBJ databases">
        <authorList>
            <person name="Roldan D.M."/>
            <person name="Menes R.J."/>
        </authorList>
    </citation>
    <scope>NUCLEOTIDE SEQUENCE [LARGE SCALE GENOMIC DNA]</scope>
    <source>
        <strain evidence="6 7">CCM 2812</strain>
    </source>
</reference>
<evidence type="ECO:0000259" key="5">
    <source>
        <dbReference type="Pfam" id="PF01625"/>
    </source>
</evidence>
<evidence type="ECO:0000313" key="6">
    <source>
        <dbReference type="EMBL" id="MDP4300081.1"/>
    </source>
</evidence>
<comment type="function">
    <text evidence="4">Has an important function as a repair enzyme for proteins that have been inactivated by oxidation. Catalyzes the reversible oxidation-reduction of methionine sulfoxide in proteins to methionine.</text>
</comment>
<protein>
    <recommendedName>
        <fullName evidence="4">Peptide methionine sulfoxide reductase MsrA</fullName>
        <shortName evidence="4">Protein-methionine-S-oxide reductase</shortName>
        <ecNumber evidence="4">1.8.4.11</ecNumber>
    </recommendedName>
    <alternativeName>
        <fullName evidence="4">Peptide-methionine (S)-S-oxide reductase</fullName>
        <shortName evidence="4">Peptide Met(O) reductase</shortName>
    </alternativeName>
</protein>
<dbReference type="Gene3D" id="3.30.1060.10">
    <property type="entry name" value="Peptide methionine sulphoxide reductase MsrA"/>
    <property type="match status" value="1"/>
</dbReference>
<comment type="similarity">
    <text evidence="4">Belongs to the MsrA Met sulfoxide reductase family.</text>
</comment>
<feature type="domain" description="Peptide methionine sulphoxide reductase MsrA" evidence="5">
    <location>
        <begin position="17"/>
        <end position="166"/>
    </location>
</feature>
<keyword evidence="1 4" id="KW-0560">Oxidoreductase</keyword>
<comment type="caution">
    <text evidence="6">The sequence shown here is derived from an EMBL/GenBank/DDBJ whole genome shotgun (WGS) entry which is preliminary data.</text>
</comment>
<proteinExistence type="inferred from homology"/>
<dbReference type="PANTHER" id="PTHR43774:SF1">
    <property type="entry name" value="PEPTIDE METHIONINE SULFOXIDE REDUCTASE MSRA 2"/>
    <property type="match status" value="1"/>
</dbReference>
<dbReference type="RefSeq" id="WP_305748630.1">
    <property type="nucleotide sequence ID" value="NZ_JAUZEE010000002.1"/>
</dbReference>
<accession>A0ABT9G0U6</accession>
<sequence>MTVPIDPPFPAPAESVITLGGGCFWCTEAVFLQVRGVRAVESGYCNGHVVRPTYEAVCQGDTGHAEVVRLRFDPAQVDLSELLQIFFAVHDPTTLNRQGHDVGTQYRSGIYWHAPEQVEVAQAVMREAAEAWQAPIVTELLQEANYWPAEAYHQRYYERHPHQGYCAHVIAPKLAKFRKVFARLQIED</sequence>
<dbReference type="EMBL" id="JAUZEE010000002">
    <property type="protein sequence ID" value="MDP4300081.1"/>
    <property type="molecule type" value="Genomic_DNA"/>
</dbReference>
<dbReference type="PANTHER" id="PTHR43774">
    <property type="entry name" value="PEPTIDE METHIONINE SULFOXIDE REDUCTASE"/>
    <property type="match status" value="1"/>
</dbReference>
<dbReference type="EC" id="1.8.4.11" evidence="4"/>
<dbReference type="InterPro" id="IPR002569">
    <property type="entry name" value="Met_Sox_Rdtase_MsrA_dom"/>
</dbReference>
<keyword evidence="7" id="KW-1185">Reference proteome</keyword>
<dbReference type="Pfam" id="PF01625">
    <property type="entry name" value="PMSR"/>
    <property type="match status" value="1"/>
</dbReference>
<evidence type="ECO:0000256" key="1">
    <source>
        <dbReference type="ARBA" id="ARBA00023002"/>
    </source>
</evidence>
<comment type="catalytic activity">
    <reaction evidence="3 4">
        <text>[thioredoxin]-disulfide + L-methionine + H2O = L-methionine (S)-S-oxide + [thioredoxin]-dithiol</text>
        <dbReference type="Rhea" id="RHEA:19993"/>
        <dbReference type="Rhea" id="RHEA-COMP:10698"/>
        <dbReference type="Rhea" id="RHEA-COMP:10700"/>
        <dbReference type="ChEBI" id="CHEBI:15377"/>
        <dbReference type="ChEBI" id="CHEBI:29950"/>
        <dbReference type="ChEBI" id="CHEBI:50058"/>
        <dbReference type="ChEBI" id="CHEBI:57844"/>
        <dbReference type="ChEBI" id="CHEBI:58772"/>
        <dbReference type="EC" id="1.8.4.11"/>
    </reaction>
</comment>
<evidence type="ECO:0000256" key="4">
    <source>
        <dbReference type="HAMAP-Rule" id="MF_01401"/>
    </source>
</evidence>
<evidence type="ECO:0000313" key="7">
    <source>
        <dbReference type="Proteomes" id="UP001235760"/>
    </source>
</evidence>
<gene>
    <name evidence="4 6" type="primary">msrA</name>
    <name evidence="6" type="ORF">Q8X39_05495</name>
</gene>
<dbReference type="SUPFAM" id="SSF55068">
    <property type="entry name" value="Peptide methionine sulfoxide reductase"/>
    <property type="match status" value="1"/>
</dbReference>
<organism evidence="6 7">
    <name type="scientific">Leptothrix discophora</name>
    <dbReference type="NCBI Taxonomy" id="89"/>
    <lineage>
        <taxon>Bacteria</taxon>
        <taxon>Pseudomonadati</taxon>
        <taxon>Pseudomonadota</taxon>
        <taxon>Betaproteobacteria</taxon>
        <taxon>Burkholderiales</taxon>
        <taxon>Sphaerotilaceae</taxon>
        <taxon>Leptothrix</taxon>
    </lineage>
</organism>
<comment type="catalytic activity">
    <reaction evidence="2 4">
        <text>L-methionyl-[protein] + [thioredoxin]-disulfide + H2O = L-methionyl-(S)-S-oxide-[protein] + [thioredoxin]-dithiol</text>
        <dbReference type="Rhea" id="RHEA:14217"/>
        <dbReference type="Rhea" id="RHEA-COMP:10698"/>
        <dbReference type="Rhea" id="RHEA-COMP:10700"/>
        <dbReference type="Rhea" id="RHEA-COMP:12313"/>
        <dbReference type="Rhea" id="RHEA-COMP:12315"/>
        <dbReference type="ChEBI" id="CHEBI:15377"/>
        <dbReference type="ChEBI" id="CHEBI:16044"/>
        <dbReference type="ChEBI" id="CHEBI:29950"/>
        <dbReference type="ChEBI" id="CHEBI:44120"/>
        <dbReference type="ChEBI" id="CHEBI:50058"/>
        <dbReference type="EC" id="1.8.4.11"/>
    </reaction>
</comment>
<name>A0ABT9G0U6_LEPDI</name>
<dbReference type="Proteomes" id="UP001235760">
    <property type="component" value="Unassembled WGS sequence"/>
</dbReference>
<evidence type="ECO:0000256" key="3">
    <source>
        <dbReference type="ARBA" id="ARBA00048782"/>
    </source>
</evidence>
<dbReference type="NCBIfam" id="TIGR00401">
    <property type="entry name" value="msrA"/>
    <property type="match status" value="1"/>
</dbReference>
<evidence type="ECO:0000256" key="2">
    <source>
        <dbReference type="ARBA" id="ARBA00047806"/>
    </source>
</evidence>
<dbReference type="InterPro" id="IPR036509">
    <property type="entry name" value="Met_Sox_Rdtase_MsrA_sf"/>
</dbReference>